<evidence type="ECO:0000313" key="3">
    <source>
        <dbReference type="Proteomes" id="UP000765509"/>
    </source>
</evidence>
<name>A0A9Q3EBK5_9BASI</name>
<dbReference type="EMBL" id="AVOT02026245">
    <property type="protein sequence ID" value="MBW0517893.1"/>
    <property type="molecule type" value="Genomic_DNA"/>
</dbReference>
<organism evidence="2 3">
    <name type="scientific">Austropuccinia psidii MF-1</name>
    <dbReference type="NCBI Taxonomy" id="1389203"/>
    <lineage>
        <taxon>Eukaryota</taxon>
        <taxon>Fungi</taxon>
        <taxon>Dikarya</taxon>
        <taxon>Basidiomycota</taxon>
        <taxon>Pucciniomycotina</taxon>
        <taxon>Pucciniomycetes</taxon>
        <taxon>Pucciniales</taxon>
        <taxon>Sphaerophragmiaceae</taxon>
        <taxon>Austropuccinia</taxon>
    </lineage>
</organism>
<sequence>MFGASQKFQVTQFMKKKNMILLTEEWRKDNPTPPKEMPNPASIASRSNSNVKKQPQAQNMGKGKAPATKPYSQRYRMPWKIFFRWKEQLWNYRKRRKPDQNIRNDF</sequence>
<feature type="region of interest" description="Disordered" evidence="1">
    <location>
        <begin position="24"/>
        <end position="70"/>
    </location>
</feature>
<evidence type="ECO:0000313" key="2">
    <source>
        <dbReference type="EMBL" id="MBW0517893.1"/>
    </source>
</evidence>
<dbReference type="AlphaFoldDB" id="A0A9Q3EBK5"/>
<proteinExistence type="predicted"/>
<feature type="compositionally biased region" description="Polar residues" evidence="1">
    <location>
        <begin position="42"/>
        <end position="59"/>
    </location>
</feature>
<gene>
    <name evidence="2" type="ORF">O181_057608</name>
</gene>
<dbReference type="Proteomes" id="UP000765509">
    <property type="component" value="Unassembled WGS sequence"/>
</dbReference>
<keyword evidence="3" id="KW-1185">Reference proteome</keyword>
<comment type="caution">
    <text evidence="2">The sequence shown here is derived from an EMBL/GenBank/DDBJ whole genome shotgun (WGS) entry which is preliminary data.</text>
</comment>
<protein>
    <submittedName>
        <fullName evidence="2">Uncharacterized protein</fullName>
    </submittedName>
</protein>
<accession>A0A9Q3EBK5</accession>
<reference evidence="2" key="1">
    <citation type="submission" date="2021-03" db="EMBL/GenBank/DDBJ databases">
        <title>Draft genome sequence of rust myrtle Austropuccinia psidii MF-1, a brazilian biotype.</title>
        <authorList>
            <person name="Quecine M.C."/>
            <person name="Pachon D.M.R."/>
            <person name="Bonatelli M.L."/>
            <person name="Correr F.H."/>
            <person name="Franceschini L.M."/>
            <person name="Leite T.F."/>
            <person name="Margarido G.R.A."/>
            <person name="Almeida C.A."/>
            <person name="Ferrarezi J.A."/>
            <person name="Labate C.A."/>
        </authorList>
    </citation>
    <scope>NUCLEOTIDE SEQUENCE</scope>
    <source>
        <strain evidence="2">MF-1</strain>
    </source>
</reference>
<evidence type="ECO:0000256" key="1">
    <source>
        <dbReference type="SAM" id="MobiDB-lite"/>
    </source>
</evidence>